<proteinExistence type="predicted"/>
<accession>A0A918E9P1</accession>
<dbReference type="RefSeq" id="WP_189144498.1">
    <property type="nucleotide sequence ID" value="NZ_BMNK01000024.1"/>
</dbReference>
<dbReference type="Proteomes" id="UP000660745">
    <property type="component" value="Unassembled WGS sequence"/>
</dbReference>
<evidence type="ECO:0008006" key="3">
    <source>
        <dbReference type="Google" id="ProtNLM"/>
    </source>
</evidence>
<comment type="caution">
    <text evidence="1">The sequence shown here is derived from an EMBL/GenBank/DDBJ whole genome shotgun (WGS) entry which is preliminary data.</text>
</comment>
<evidence type="ECO:0000313" key="2">
    <source>
        <dbReference type="Proteomes" id="UP000660745"/>
    </source>
</evidence>
<organism evidence="1 2">
    <name type="scientific">Nonomuraea glycinis</name>
    <dbReference type="NCBI Taxonomy" id="2047744"/>
    <lineage>
        <taxon>Bacteria</taxon>
        <taxon>Bacillati</taxon>
        <taxon>Actinomycetota</taxon>
        <taxon>Actinomycetes</taxon>
        <taxon>Streptosporangiales</taxon>
        <taxon>Streptosporangiaceae</taxon>
        <taxon>Nonomuraea</taxon>
    </lineage>
</organism>
<name>A0A918E9P1_9ACTN</name>
<gene>
    <name evidence="1" type="ORF">GCM10012278_85490</name>
</gene>
<dbReference type="AlphaFoldDB" id="A0A918E9P1"/>
<protein>
    <recommendedName>
        <fullName evidence="3">DUF3024 domain-containing protein</fullName>
    </recommendedName>
</protein>
<reference evidence="1" key="2">
    <citation type="submission" date="2020-09" db="EMBL/GenBank/DDBJ databases">
        <authorList>
            <person name="Sun Q."/>
            <person name="Zhou Y."/>
        </authorList>
    </citation>
    <scope>NUCLEOTIDE SEQUENCE</scope>
    <source>
        <strain evidence="1">CGMCC 4.7430</strain>
    </source>
</reference>
<keyword evidence="2" id="KW-1185">Reference proteome</keyword>
<reference evidence="1" key="1">
    <citation type="journal article" date="2014" name="Int. J. Syst. Evol. Microbiol.">
        <title>Complete genome sequence of Corynebacterium casei LMG S-19264T (=DSM 44701T), isolated from a smear-ripened cheese.</title>
        <authorList>
            <consortium name="US DOE Joint Genome Institute (JGI-PGF)"/>
            <person name="Walter F."/>
            <person name="Albersmeier A."/>
            <person name="Kalinowski J."/>
            <person name="Ruckert C."/>
        </authorList>
    </citation>
    <scope>NUCLEOTIDE SEQUENCE</scope>
    <source>
        <strain evidence="1">CGMCC 4.7430</strain>
    </source>
</reference>
<dbReference type="EMBL" id="BMNK01000024">
    <property type="protein sequence ID" value="GGP17420.1"/>
    <property type="molecule type" value="Genomic_DNA"/>
</dbReference>
<evidence type="ECO:0000313" key="1">
    <source>
        <dbReference type="EMBL" id="GGP17420.1"/>
    </source>
</evidence>
<sequence length="95" mass="10771">MTAGEQYERVVHLVRLGWDLRGLGVCASLVLPSGGQPILEIKRAAGGPIRITVIRRRCGWVFTWRPWWATLWRRDRWVVAHADNAADIILAEVSP</sequence>